<evidence type="ECO:0000313" key="9">
    <source>
        <dbReference type="Proteomes" id="UP000031830"/>
    </source>
</evidence>
<dbReference type="KEGG" id="fpz:LA55_644"/>
<keyword evidence="6 7" id="KW-0472">Membrane</keyword>
<keyword evidence="4 7" id="KW-0812">Transmembrane</keyword>
<dbReference type="Proteomes" id="UP000031830">
    <property type="component" value="Chromosome"/>
</dbReference>
<organism evidence="8 9">
    <name type="scientific">Francisella philomiragia</name>
    <dbReference type="NCBI Taxonomy" id="28110"/>
    <lineage>
        <taxon>Bacteria</taxon>
        <taxon>Pseudomonadati</taxon>
        <taxon>Pseudomonadota</taxon>
        <taxon>Gammaproteobacteria</taxon>
        <taxon>Thiotrichales</taxon>
        <taxon>Francisellaceae</taxon>
        <taxon>Francisella</taxon>
    </lineage>
</organism>
<dbReference type="RefSeq" id="WP_044525863.1">
    <property type="nucleotide sequence ID" value="NZ_CP009440.1"/>
</dbReference>
<evidence type="ECO:0000256" key="4">
    <source>
        <dbReference type="ARBA" id="ARBA00022692"/>
    </source>
</evidence>
<feature type="transmembrane region" description="Helical" evidence="7">
    <location>
        <begin position="403"/>
        <end position="421"/>
    </location>
</feature>
<dbReference type="InterPro" id="IPR002528">
    <property type="entry name" value="MATE_fam"/>
</dbReference>
<proteinExistence type="inferred from homology"/>
<comment type="subcellular location">
    <subcellularLocation>
        <location evidence="1">Membrane</location>
        <topology evidence="1">Multi-pass membrane protein</topology>
    </subcellularLocation>
</comment>
<feature type="transmembrane region" description="Helical" evidence="7">
    <location>
        <begin position="349"/>
        <end position="374"/>
    </location>
</feature>
<comment type="similarity">
    <text evidence="2">Belongs to the multi antimicrobial extrusion (MATE) (TC 2.A.66.1) family.</text>
</comment>
<feature type="transmembrane region" description="Helical" evidence="7">
    <location>
        <begin position="126"/>
        <end position="145"/>
    </location>
</feature>
<dbReference type="OrthoDB" id="9789527at2"/>
<dbReference type="STRING" id="28110.KU46_1170"/>
<dbReference type="PANTHER" id="PTHR43298">
    <property type="entry name" value="MULTIDRUG RESISTANCE PROTEIN NORM-RELATED"/>
    <property type="match status" value="1"/>
</dbReference>
<dbReference type="AlphaFoldDB" id="A0A0B6CYU0"/>
<dbReference type="CDD" id="cd13136">
    <property type="entry name" value="MATE_DinF_like"/>
    <property type="match status" value="1"/>
</dbReference>
<dbReference type="PANTHER" id="PTHR43298:SF2">
    <property type="entry name" value="FMN_FAD EXPORTER YEEO-RELATED"/>
    <property type="match status" value="1"/>
</dbReference>
<evidence type="ECO:0000256" key="6">
    <source>
        <dbReference type="ARBA" id="ARBA00023136"/>
    </source>
</evidence>
<keyword evidence="5 7" id="KW-1133">Transmembrane helix</keyword>
<evidence type="ECO:0000256" key="5">
    <source>
        <dbReference type="ARBA" id="ARBA00022989"/>
    </source>
</evidence>
<dbReference type="GO" id="GO:0042910">
    <property type="term" value="F:xenobiotic transmembrane transporter activity"/>
    <property type="evidence" value="ECO:0007669"/>
    <property type="project" value="InterPro"/>
</dbReference>
<gene>
    <name evidence="8" type="ORF">LA55_644</name>
</gene>
<sequence>MHKKIFLLSLPLILSNLVLPMVGIVNTALIGHLSDSNYLAAIGLGVSIINVICFMFSFFRMSLTGLIAQSLNNLEKKMEIVIKAVLIALLISIIVFSFKSVILIAVLKVLNISLDIKILLANFYNVAIYILLFSLLNYIFIGFFIGIGNPRVVLYSSIIYMSVAIGLSTLLVVILNYNVVGVAISLVIASASCSTYLSMKIFRYFYRSGSFSIKKLVDYKLLNLGSYMPFLQLNINIFVRSLCLLLAFNSFYIFSSSYGKTILAANTILVEIGMFFAMFLDALANTTESLVAQAYVDKNISLLRETIYKTFVQSMILTLVLSIVYFTFSGYIISIFTDIVDVKIQINKYIIFSFLMPLFASFSFWIDGVFVGLLKTVAMRNAMILSAGVYIVFVFLLQPYENYGLWIALILFYIARTVFLMPPLGQYIKKGV</sequence>
<feature type="transmembrane region" description="Helical" evidence="7">
    <location>
        <begin position="80"/>
        <end position="106"/>
    </location>
</feature>
<feature type="transmembrane region" description="Helical" evidence="7">
    <location>
        <begin position="316"/>
        <end position="337"/>
    </location>
</feature>
<feature type="transmembrane region" description="Helical" evidence="7">
    <location>
        <begin position="180"/>
        <end position="199"/>
    </location>
</feature>
<dbReference type="EMBL" id="CP009440">
    <property type="protein sequence ID" value="AJI53990.1"/>
    <property type="molecule type" value="Genomic_DNA"/>
</dbReference>
<feature type="transmembrane region" description="Helical" evidence="7">
    <location>
        <begin position="261"/>
        <end position="280"/>
    </location>
</feature>
<evidence type="ECO:0000313" key="8">
    <source>
        <dbReference type="EMBL" id="AJI53990.1"/>
    </source>
</evidence>
<feature type="transmembrane region" description="Helical" evidence="7">
    <location>
        <begin position="381"/>
        <end position="397"/>
    </location>
</feature>
<dbReference type="InterPro" id="IPR044644">
    <property type="entry name" value="DinF-like"/>
</dbReference>
<reference evidence="8 9" key="1">
    <citation type="journal article" date="2015" name="Genome Announc.">
        <title>Genome sequencing of 18 francisella strains to aid in assay development and testing.</title>
        <authorList>
            <person name="Johnson S.L."/>
            <person name="Daligault H.E."/>
            <person name="Davenport K.W."/>
            <person name="Coyne S.R."/>
            <person name="Frey K.G."/>
            <person name="Koroleva G.I."/>
            <person name="Broomall S.M."/>
            <person name="Bishop-Lilly K.A."/>
            <person name="Bruce D.C."/>
            <person name="Chertkov O."/>
            <person name="Freitas T."/>
            <person name="Jaissle J."/>
            <person name="Ladner J.T."/>
            <person name="Rosenzweig C.N."/>
            <person name="Gibbons H.S."/>
            <person name="Palacios G.F."/>
            <person name="Redden C.L."/>
            <person name="Xu Y."/>
            <person name="Minogue T.D."/>
            <person name="Chain P.S."/>
        </authorList>
    </citation>
    <scope>NUCLEOTIDE SEQUENCE [LARGE SCALE GENOMIC DNA]</scope>
    <source>
        <strain evidence="8 9">GA01-2794</strain>
    </source>
</reference>
<feature type="transmembrane region" description="Helical" evidence="7">
    <location>
        <begin position="37"/>
        <end position="59"/>
    </location>
</feature>
<evidence type="ECO:0000256" key="7">
    <source>
        <dbReference type="SAM" id="Phobius"/>
    </source>
</evidence>
<keyword evidence="3" id="KW-0813">Transport</keyword>
<evidence type="ECO:0000256" key="3">
    <source>
        <dbReference type="ARBA" id="ARBA00022448"/>
    </source>
</evidence>
<feature type="transmembrane region" description="Helical" evidence="7">
    <location>
        <begin position="152"/>
        <end position="174"/>
    </location>
</feature>
<evidence type="ECO:0000256" key="2">
    <source>
        <dbReference type="ARBA" id="ARBA00010199"/>
    </source>
</evidence>
<dbReference type="GO" id="GO:0005886">
    <property type="term" value="C:plasma membrane"/>
    <property type="evidence" value="ECO:0007669"/>
    <property type="project" value="TreeGrafter"/>
</dbReference>
<dbReference type="Pfam" id="PF01554">
    <property type="entry name" value="MatE"/>
    <property type="match status" value="2"/>
</dbReference>
<dbReference type="GO" id="GO:0015297">
    <property type="term" value="F:antiporter activity"/>
    <property type="evidence" value="ECO:0007669"/>
    <property type="project" value="InterPro"/>
</dbReference>
<name>A0A0B6CYU0_9GAMM</name>
<protein>
    <submittedName>
        <fullName evidence="8">MatE family protein</fullName>
    </submittedName>
</protein>
<evidence type="ECO:0000256" key="1">
    <source>
        <dbReference type="ARBA" id="ARBA00004141"/>
    </source>
</evidence>
<accession>A0A0B6CYU0</accession>
<dbReference type="InterPro" id="IPR050222">
    <property type="entry name" value="MATE_MdtK"/>
</dbReference>